<organism evidence="1 2">
    <name type="scientific">Eretmocerus hayati</name>
    <dbReference type="NCBI Taxonomy" id="131215"/>
    <lineage>
        <taxon>Eukaryota</taxon>
        <taxon>Metazoa</taxon>
        <taxon>Ecdysozoa</taxon>
        <taxon>Arthropoda</taxon>
        <taxon>Hexapoda</taxon>
        <taxon>Insecta</taxon>
        <taxon>Pterygota</taxon>
        <taxon>Neoptera</taxon>
        <taxon>Endopterygota</taxon>
        <taxon>Hymenoptera</taxon>
        <taxon>Apocrita</taxon>
        <taxon>Proctotrupomorpha</taxon>
        <taxon>Chalcidoidea</taxon>
        <taxon>Aphelinidae</taxon>
        <taxon>Aphelininae</taxon>
        <taxon>Eretmocerus</taxon>
    </lineage>
</organism>
<dbReference type="Proteomes" id="UP001239111">
    <property type="component" value="Chromosome 1"/>
</dbReference>
<dbReference type="EMBL" id="CM056741">
    <property type="protein sequence ID" value="KAJ8681756.1"/>
    <property type="molecule type" value="Genomic_DNA"/>
</dbReference>
<gene>
    <name evidence="1" type="ORF">QAD02_017548</name>
</gene>
<comment type="caution">
    <text evidence="1">The sequence shown here is derived from an EMBL/GenBank/DDBJ whole genome shotgun (WGS) entry which is preliminary data.</text>
</comment>
<reference evidence="1" key="1">
    <citation type="submission" date="2023-04" db="EMBL/GenBank/DDBJ databases">
        <title>A chromosome-level genome assembly of the parasitoid wasp Eretmocerus hayati.</title>
        <authorList>
            <person name="Zhong Y."/>
            <person name="Liu S."/>
            <person name="Liu Y."/>
        </authorList>
    </citation>
    <scope>NUCLEOTIDE SEQUENCE</scope>
    <source>
        <strain evidence="1">ZJU_SS_LIU_2023</strain>
    </source>
</reference>
<evidence type="ECO:0000313" key="2">
    <source>
        <dbReference type="Proteomes" id="UP001239111"/>
    </source>
</evidence>
<name>A0ACC2PE59_9HYME</name>
<sequence>MKKLPDKYIRGEAERVKGLQEWLTGKRIKREKLAERWEDIVIEGLGYTDAVIIQPEEKLAILDMIGDPLNFTKTPLLLLIGPAAFGYALWKKAPVAVHEKLPHVSIAQARNAFVTIVGHQPTDPEVATFWNCMHPKAVKDYCSFYMEISLELEWADVVKAVNLARESKDRMTVKKPSVGRANRKRSARELDYDPTQLQPMELIGKVYVLEGGFKVGTVLAKRTLSEELLGISVALARAYEGEMREELNGSEDEDRLYAQANIVESTSADIDRFPKRRGASRRLVQDFQAYEEAYLSRGPINPVKFYGAREWRIMQNMGSYTATVERELIESTYVTDRHILEKMNRRGHEHYHMHEIQTLLVRCEEEGYLTKHKGHIWLVNYEKFSEIKDCLFDNEALFHLLRHQVPENEGRVGGPAFFSLRQDFAVQVMRRTFDIGEEIPKLRGNLKRPRLSFPDYVV</sequence>
<accession>A0ACC2PE59</accession>
<proteinExistence type="predicted"/>
<evidence type="ECO:0000313" key="1">
    <source>
        <dbReference type="EMBL" id="KAJ8681756.1"/>
    </source>
</evidence>
<protein>
    <submittedName>
        <fullName evidence="1">Uncharacterized protein</fullName>
    </submittedName>
</protein>
<keyword evidence="2" id="KW-1185">Reference proteome</keyword>